<reference evidence="1 2" key="1">
    <citation type="journal article" date="2024" name="G3 (Bethesda)">
        <title>Genome assembly of Hibiscus sabdariffa L. provides insights into metabolisms of medicinal natural products.</title>
        <authorList>
            <person name="Kim T."/>
        </authorList>
    </citation>
    <scope>NUCLEOTIDE SEQUENCE [LARGE SCALE GENOMIC DNA]</scope>
    <source>
        <strain evidence="1">TK-2024</strain>
        <tissue evidence="1">Old leaves</tissue>
    </source>
</reference>
<name>A0ABR2TAF8_9ROSI</name>
<evidence type="ECO:0000313" key="1">
    <source>
        <dbReference type="EMBL" id="KAK9034192.1"/>
    </source>
</evidence>
<dbReference type="EMBL" id="JBBPBN010000007">
    <property type="protein sequence ID" value="KAK9034192.1"/>
    <property type="molecule type" value="Genomic_DNA"/>
</dbReference>
<proteinExistence type="predicted"/>
<sequence>MTPMKATFLFIKGGCKWCLLIFNIELLSNGLLLTRVGKQGNASAPSTSDTQSTKCLISNDTSDNLTIEGGTISISTVYSQGLFNSFTQSTGLDLSQANLSLQIDLGQRGLTTGTSAKVQHMIKEGYWPPVG</sequence>
<gene>
    <name evidence="1" type="ORF">V6N11_050367</name>
</gene>
<protein>
    <submittedName>
        <fullName evidence="1">Uncharacterized protein</fullName>
    </submittedName>
</protein>
<dbReference type="PANTHER" id="PTHR46412">
    <property type="entry name" value="BES1-INTERACTING MYC-LIKE PROTEIN"/>
    <property type="match status" value="1"/>
</dbReference>
<dbReference type="Proteomes" id="UP001396334">
    <property type="component" value="Unassembled WGS sequence"/>
</dbReference>
<organism evidence="1 2">
    <name type="scientific">Hibiscus sabdariffa</name>
    <name type="common">roselle</name>
    <dbReference type="NCBI Taxonomy" id="183260"/>
    <lineage>
        <taxon>Eukaryota</taxon>
        <taxon>Viridiplantae</taxon>
        <taxon>Streptophyta</taxon>
        <taxon>Embryophyta</taxon>
        <taxon>Tracheophyta</taxon>
        <taxon>Spermatophyta</taxon>
        <taxon>Magnoliopsida</taxon>
        <taxon>eudicotyledons</taxon>
        <taxon>Gunneridae</taxon>
        <taxon>Pentapetalae</taxon>
        <taxon>rosids</taxon>
        <taxon>malvids</taxon>
        <taxon>Malvales</taxon>
        <taxon>Malvaceae</taxon>
        <taxon>Malvoideae</taxon>
        <taxon>Hibiscus</taxon>
    </lineage>
</organism>
<accession>A0ABR2TAF8</accession>
<evidence type="ECO:0000313" key="2">
    <source>
        <dbReference type="Proteomes" id="UP001396334"/>
    </source>
</evidence>
<dbReference type="PANTHER" id="PTHR46412:SF6">
    <property type="entry name" value="TRANSCRIPTION FACTOR BIM2"/>
    <property type="match status" value="1"/>
</dbReference>
<keyword evidence="2" id="KW-1185">Reference proteome</keyword>
<dbReference type="InterPro" id="IPR044295">
    <property type="entry name" value="BIM1/2/3"/>
</dbReference>
<comment type="caution">
    <text evidence="1">The sequence shown here is derived from an EMBL/GenBank/DDBJ whole genome shotgun (WGS) entry which is preliminary data.</text>
</comment>